<organism evidence="4 5">
    <name type="scientific">Coleophoma crateriformis</name>
    <dbReference type="NCBI Taxonomy" id="565419"/>
    <lineage>
        <taxon>Eukaryota</taxon>
        <taxon>Fungi</taxon>
        <taxon>Dikarya</taxon>
        <taxon>Ascomycota</taxon>
        <taxon>Pezizomycotina</taxon>
        <taxon>Leotiomycetes</taxon>
        <taxon>Helotiales</taxon>
        <taxon>Dermateaceae</taxon>
        <taxon>Coleophoma</taxon>
    </lineage>
</organism>
<dbReference type="Gene3D" id="3.10.450.240">
    <property type="match status" value="1"/>
</dbReference>
<dbReference type="GO" id="GO:0032979">
    <property type="term" value="P:protein insertion into mitochondrial inner membrane from matrix"/>
    <property type="evidence" value="ECO:0007669"/>
    <property type="project" value="InterPro"/>
</dbReference>
<comment type="caution">
    <text evidence="4">The sequence shown here is derived from an EMBL/GenBank/DDBJ whole genome shotgun (WGS) entry which is preliminary data.</text>
</comment>
<dbReference type="Pfam" id="PF07961">
    <property type="entry name" value="MBA1"/>
    <property type="match status" value="1"/>
</dbReference>
<dbReference type="InterPro" id="IPR024621">
    <property type="entry name" value="Mba1"/>
</dbReference>
<keyword evidence="5" id="KW-1185">Reference proteome</keyword>
<evidence type="ECO:0000313" key="4">
    <source>
        <dbReference type="EMBL" id="RDW63851.1"/>
    </source>
</evidence>
<dbReference type="Proteomes" id="UP000256328">
    <property type="component" value="Unassembled WGS sequence"/>
</dbReference>
<dbReference type="GO" id="GO:0005743">
    <property type="term" value="C:mitochondrial inner membrane"/>
    <property type="evidence" value="ECO:0007669"/>
    <property type="project" value="InterPro"/>
</dbReference>
<dbReference type="InterPro" id="IPR032710">
    <property type="entry name" value="NTF2-like_dom_sf"/>
</dbReference>
<protein>
    <recommendedName>
        <fullName evidence="6">Tim44-like domain-containing protein</fullName>
    </recommendedName>
</protein>
<evidence type="ECO:0000256" key="2">
    <source>
        <dbReference type="ARBA" id="ARBA00022946"/>
    </source>
</evidence>
<comment type="subcellular location">
    <subcellularLocation>
        <location evidence="1">Mitochondrion</location>
    </subcellularLocation>
</comment>
<dbReference type="InterPro" id="IPR051975">
    <property type="entry name" value="mtLSU_mL45"/>
</dbReference>
<evidence type="ECO:0008006" key="6">
    <source>
        <dbReference type="Google" id="ProtNLM"/>
    </source>
</evidence>
<dbReference type="OrthoDB" id="19619at2759"/>
<dbReference type="PANTHER" id="PTHR28554:SF1">
    <property type="entry name" value="LARGE RIBOSOMAL SUBUNIT PROTEIN ML45"/>
    <property type="match status" value="1"/>
</dbReference>
<dbReference type="EMBL" id="PDLN01000016">
    <property type="protein sequence ID" value="RDW63851.1"/>
    <property type="molecule type" value="Genomic_DNA"/>
</dbReference>
<evidence type="ECO:0000313" key="5">
    <source>
        <dbReference type="Proteomes" id="UP000256328"/>
    </source>
</evidence>
<dbReference type="AlphaFoldDB" id="A0A3D8QQ54"/>
<dbReference type="PANTHER" id="PTHR28554">
    <property type="entry name" value="39S RIBOSOMAL PROTEIN L45, MITOCHONDRIAL"/>
    <property type="match status" value="1"/>
</dbReference>
<evidence type="ECO:0000256" key="3">
    <source>
        <dbReference type="ARBA" id="ARBA00023128"/>
    </source>
</evidence>
<name>A0A3D8QQ54_9HELO</name>
<gene>
    <name evidence="4" type="ORF">BP5796_10353</name>
</gene>
<keyword evidence="3" id="KW-0496">Mitochondrion</keyword>
<accession>A0A3D8QQ54</accession>
<keyword evidence="2" id="KW-0809">Transit peptide</keyword>
<dbReference type="SUPFAM" id="SSF54427">
    <property type="entry name" value="NTF2-like"/>
    <property type="match status" value="1"/>
</dbReference>
<evidence type="ECO:0000256" key="1">
    <source>
        <dbReference type="ARBA" id="ARBA00004173"/>
    </source>
</evidence>
<sequence length="283" mass="32121">MAQSLRRPVLSGVGLVPSIPSAIQYRYFSQVAPRWAVAQPGAARAAQSPERSLKVASKENMQIPSDLGLLPGTFITPSGSKRPSLFQDPKGLFKLQWWRLRFRVRDVFSSLVLVWSSPRKESWYRRMVKINRSQIAPSAVALHQTMYTAFAEGDTTTLRKICTDGIHDSFRARIASRPRGEKTAWEIVRYNKRAKLMSNRAARLPLDGWAVRQAVVRISSRQRLTRYRANGTIVPGTGKEKDVVEYVVIQKMYSGWKDQEWKVWGTTDVTTLGDLEAELNKDL</sequence>
<proteinExistence type="predicted"/>
<reference evidence="4 5" key="1">
    <citation type="journal article" date="2018" name="IMA Fungus">
        <title>IMA Genome-F 9: Draft genome sequence of Annulohypoxylon stygium, Aspergillus mulundensis, Berkeleyomyces basicola (syn. Thielaviopsis basicola), Ceratocystis smalleyi, two Cercospora beticola strains, Coleophoma cylindrospora, Fusarium fracticaudum, Phialophora cf. hyalina, and Morchella septimelata.</title>
        <authorList>
            <person name="Wingfield B.D."/>
            <person name="Bills G.F."/>
            <person name="Dong Y."/>
            <person name="Huang W."/>
            <person name="Nel W.J."/>
            <person name="Swalarsk-Parry B.S."/>
            <person name="Vaghefi N."/>
            <person name="Wilken P.M."/>
            <person name="An Z."/>
            <person name="de Beer Z.W."/>
            <person name="De Vos L."/>
            <person name="Chen L."/>
            <person name="Duong T.A."/>
            <person name="Gao Y."/>
            <person name="Hammerbacher A."/>
            <person name="Kikkert J.R."/>
            <person name="Li Y."/>
            <person name="Li H."/>
            <person name="Li K."/>
            <person name="Li Q."/>
            <person name="Liu X."/>
            <person name="Ma X."/>
            <person name="Naidoo K."/>
            <person name="Pethybridge S.J."/>
            <person name="Sun J."/>
            <person name="Steenkamp E.T."/>
            <person name="van der Nest M.A."/>
            <person name="van Wyk S."/>
            <person name="Wingfield M.J."/>
            <person name="Xiong C."/>
            <person name="Yue Q."/>
            <person name="Zhang X."/>
        </authorList>
    </citation>
    <scope>NUCLEOTIDE SEQUENCE [LARGE SCALE GENOMIC DNA]</scope>
    <source>
        <strain evidence="4 5">BP5796</strain>
    </source>
</reference>